<evidence type="ECO:0000259" key="1">
    <source>
        <dbReference type="Pfam" id="PF00931"/>
    </source>
</evidence>
<protein>
    <recommendedName>
        <fullName evidence="5">NB-ARC domain-containing protein</fullName>
    </recommendedName>
</protein>
<organism evidence="3 4">
    <name type="scientific">Fusarium oligoseptatum</name>
    <dbReference type="NCBI Taxonomy" id="2604345"/>
    <lineage>
        <taxon>Eukaryota</taxon>
        <taxon>Fungi</taxon>
        <taxon>Dikarya</taxon>
        <taxon>Ascomycota</taxon>
        <taxon>Pezizomycotina</taxon>
        <taxon>Sordariomycetes</taxon>
        <taxon>Hypocreomycetidae</taxon>
        <taxon>Hypocreales</taxon>
        <taxon>Nectriaceae</taxon>
        <taxon>Fusarium</taxon>
        <taxon>Fusarium solani species complex</taxon>
    </lineage>
</organism>
<dbReference type="Gene3D" id="3.40.50.300">
    <property type="entry name" value="P-loop containing nucleotide triphosphate hydrolases"/>
    <property type="match status" value="1"/>
</dbReference>
<evidence type="ECO:0008006" key="5">
    <source>
        <dbReference type="Google" id="ProtNLM"/>
    </source>
</evidence>
<comment type="caution">
    <text evidence="3">The sequence shown here is derived from an EMBL/GenBank/DDBJ whole genome shotgun (WGS) entry which is preliminary data.</text>
</comment>
<accession>A0A428STP0</accession>
<dbReference type="InterPro" id="IPR027417">
    <property type="entry name" value="P-loop_NTPase"/>
</dbReference>
<feature type="domain" description="DUF7779" evidence="2">
    <location>
        <begin position="863"/>
        <end position="940"/>
    </location>
</feature>
<dbReference type="SUPFAM" id="SSF52540">
    <property type="entry name" value="P-loop containing nucleoside triphosphate hydrolases"/>
    <property type="match status" value="1"/>
</dbReference>
<dbReference type="AlphaFoldDB" id="A0A428STP0"/>
<gene>
    <name evidence="3" type="ORF">CEP52_013417</name>
</gene>
<dbReference type="Proteomes" id="UP000287144">
    <property type="component" value="Unassembled WGS sequence"/>
</dbReference>
<name>A0A428STP0_9HYPO</name>
<dbReference type="InterPro" id="IPR002182">
    <property type="entry name" value="NB-ARC"/>
</dbReference>
<evidence type="ECO:0000313" key="4">
    <source>
        <dbReference type="Proteomes" id="UP000287144"/>
    </source>
</evidence>
<sequence length="1242" mass="139418">MDVSENLGGIDQLHQLLLCFQCQRVPFDLISRACKPKSSWSATGEPEKIQPDEGGVPQWLLGLWETRQWPFSHADDAAAGVDGLRFVNDCGIQYLEIQASSPANSLEASDDEQSQEAYISQCIRIFNHAFPCRNTEVLGEEIAARLMPIAKAFVLPLLASASERQICYWLPLSERKVLFALTLFDCLLQVFTFLGPYSPLNPTNFPRKVLNAIDMPAAQGHGVEPCLKVFLGMIDTISSPSLESFERFALNSTSTDLDERSNAWTGLVLRMLLSSGRTKRSQPQALSDAILKAAASWNPKSTTHTSPIEYLVAIELLPHARLRSISLSESLTVSIELNIVRGLLLSRMQYHQEASRALYDILPSAISHWGLASFQVGIVGAESANCYNMLRKEDVANTIATRCLAARSTPELTSRQDWFYLSLHLVDSLIGRGRYAEAEPVVQHILSQPVVPPMIHMMACLRLSKIGRRAPGEFGTVFEEHHALQEGIGVFRQVTYALQEDLEAQKVLVDTINDLLGQRRSRKSPAQERYARAQLDFSQHFRRQNHDGMSEDETSLELPALSVDDDPCSQESISSHVIDDTIPIATQSVFSITYERDDDFVPIPAAFKLTHDPLLEDKIHLYSIYGQAGTGKTSLAADFTHKSRDHYSFILWIKDAPLEEILDYLSSVAARLGLKNTSSSVPIRPEQALEQMFRWFTHPRNASSRVPWLIVFDGIEREEVLRQLWPRGGRFGTVLVITRNKPYFLYHFDRDMPLYIELRGLTPESAIQWASRHTMATKSTLVNRTLSPRKEMASFAELLRYHPAAIKQATSLISRRHMGVGDFIAAYKKTRASIPEPLVMEILSQPNHSIQLITTWLLNPVDSGVLMNAISFLDPYGIPESLLWPSASFTWPDGYPQGVSEFEEMRDQLLKSSLIWRGNAQQTIYTSRAVQKIFIKRMDPPCFRRACCRVLFLLAYTWPCKFEDHLFIAYWTPPFTKCCNLTSHAFGLDYQLSHVSSSAVNDLGPGEGYWSIQAACHYGLGNIKRKEPSIPDSIASYEMSIKALEHIEGKSEQDVSFVKLNLGLSLLMNDEPKAAEKVLEQARLPEPVTNLEDDTSDSRQILVLCLGLPIAKLTQNKAEESLQLCLEYLAMLPLPTPVSISQPATGLHLIASGSYGRLSKFDLAHEHLDQASAQWYASSNFSSTSSWSLCLQEQRRVYDLMSLGALEGLEVVPEVQPFFVGGLLNLSFFIKYFYILSSMKAH</sequence>
<dbReference type="EMBL" id="NKCK01000189">
    <property type="protein sequence ID" value="RSL93146.1"/>
    <property type="molecule type" value="Genomic_DNA"/>
</dbReference>
<dbReference type="Pfam" id="PF00931">
    <property type="entry name" value="NB-ARC"/>
    <property type="match status" value="1"/>
</dbReference>
<reference evidence="3 4" key="1">
    <citation type="submission" date="2017-06" db="EMBL/GenBank/DDBJ databases">
        <title>Comparative genomic analysis of Ambrosia Fusariam Clade fungi.</title>
        <authorList>
            <person name="Stajich J.E."/>
            <person name="Carrillo J."/>
            <person name="Kijimoto T."/>
            <person name="Eskalen A."/>
            <person name="O'Donnell K."/>
            <person name="Kasson M."/>
        </authorList>
    </citation>
    <scope>NUCLEOTIDE SEQUENCE [LARGE SCALE GENOMIC DNA]</scope>
    <source>
        <strain evidence="3 4">NRRL62579</strain>
    </source>
</reference>
<dbReference type="STRING" id="1325735.A0A428STP0"/>
<keyword evidence="4" id="KW-1185">Reference proteome</keyword>
<evidence type="ECO:0000313" key="3">
    <source>
        <dbReference type="EMBL" id="RSL93146.1"/>
    </source>
</evidence>
<evidence type="ECO:0000259" key="2">
    <source>
        <dbReference type="Pfam" id="PF25000"/>
    </source>
</evidence>
<dbReference type="Pfam" id="PF25000">
    <property type="entry name" value="DUF7779"/>
    <property type="match status" value="1"/>
</dbReference>
<feature type="domain" description="NB-ARC" evidence="1">
    <location>
        <begin position="614"/>
        <end position="744"/>
    </location>
</feature>
<proteinExistence type="predicted"/>
<dbReference type="InterPro" id="IPR056681">
    <property type="entry name" value="DUF7779"/>
</dbReference>